<evidence type="ECO:0000313" key="5">
    <source>
        <dbReference type="Proteomes" id="UP001302126"/>
    </source>
</evidence>
<reference evidence="4" key="1">
    <citation type="journal article" date="2023" name="Mol. Phylogenet. Evol.">
        <title>Genome-scale phylogeny and comparative genomics of the fungal order Sordariales.</title>
        <authorList>
            <person name="Hensen N."/>
            <person name="Bonometti L."/>
            <person name="Westerberg I."/>
            <person name="Brannstrom I.O."/>
            <person name="Guillou S."/>
            <person name="Cros-Aarteil S."/>
            <person name="Calhoun S."/>
            <person name="Haridas S."/>
            <person name="Kuo A."/>
            <person name="Mondo S."/>
            <person name="Pangilinan J."/>
            <person name="Riley R."/>
            <person name="LaButti K."/>
            <person name="Andreopoulos B."/>
            <person name="Lipzen A."/>
            <person name="Chen C."/>
            <person name="Yan M."/>
            <person name="Daum C."/>
            <person name="Ng V."/>
            <person name="Clum A."/>
            <person name="Steindorff A."/>
            <person name="Ohm R.A."/>
            <person name="Martin F."/>
            <person name="Silar P."/>
            <person name="Natvig D.O."/>
            <person name="Lalanne C."/>
            <person name="Gautier V."/>
            <person name="Ament-Velasquez S.L."/>
            <person name="Kruys A."/>
            <person name="Hutchinson M.I."/>
            <person name="Powell A.J."/>
            <person name="Barry K."/>
            <person name="Miller A.N."/>
            <person name="Grigoriev I.V."/>
            <person name="Debuchy R."/>
            <person name="Gladieux P."/>
            <person name="Hiltunen Thoren M."/>
            <person name="Johannesson H."/>
        </authorList>
    </citation>
    <scope>NUCLEOTIDE SEQUENCE</scope>
    <source>
        <strain evidence="4">PSN309</strain>
    </source>
</reference>
<feature type="region of interest" description="Disordered" evidence="2">
    <location>
        <begin position="159"/>
        <end position="190"/>
    </location>
</feature>
<evidence type="ECO:0000256" key="2">
    <source>
        <dbReference type="SAM" id="MobiDB-lite"/>
    </source>
</evidence>
<dbReference type="InterPro" id="IPR045464">
    <property type="entry name" value="Hrt3/FBXO9_C"/>
</dbReference>
<name>A0AAN7AJP1_9PEZI</name>
<feature type="compositionally biased region" description="Basic and acidic residues" evidence="2">
    <location>
        <begin position="11"/>
        <end position="23"/>
    </location>
</feature>
<dbReference type="Pfam" id="PF19270">
    <property type="entry name" value="FBO_C"/>
    <property type="match status" value="1"/>
</dbReference>
<keyword evidence="5" id="KW-1185">Reference proteome</keyword>
<dbReference type="PANTHER" id="PTHR12874">
    <property type="entry name" value="F-BOX ONLY PROTEIN 48-RELATED"/>
    <property type="match status" value="1"/>
</dbReference>
<evidence type="ECO:0000259" key="3">
    <source>
        <dbReference type="PROSITE" id="PS50181"/>
    </source>
</evidence>
<protein>
    <submittedName>
        <fullName evidence="4">F-box protein</fullName>
    </submittedName>
</protein>
<dbReference type="GO" id="GO:0005737">
    <property type="term" value="C:cytoplasm"/>
    <property type="evidence" value="ECO:0007669"/>
    <property type="project" value="TreeGrafter"/>
</dbReference>
<dbReference type="InterPro" id="IPR001810">
    <property type="entry name" value="F-box_dom"/>
</dbReference>
<comment type="caution">
    <text evidence="4">The sequence shown here is derived from an EMBL/GenBank/DDBJ whole genome shotgun (WGS) entry which is preliminary data.</text>
</comment>
<feature type="compositionally biased region" description="Low complexity" evidence="2">
    <location>
        <begin position="173"/>
        <end position="185"/>
    </location>
</feature>
<accession>A0AAN7AJP1</accession>
<dbReference type="PANTHER" id="PTHR12874:SF9">
    <property type="entry name" value="F-BOX ONLY PROTEIN 48"/>
    <property type="match status" value="1"/>
</dbReference>
<dbReference type="AlphaFoldDB" id="A0AAN7AJP1"/>
<sequence length="556" mass="62319">MSSADANPDLEAFREQWRAEVRARQPYSASSQPQQHQHHHHHHRPHLHHHAVAGPSTAPAIPAPLTEPPRKPPPSTKKPTAARDEDDDFGYSRVPSFYDSAVAPQQEATLENLNVKKEPVTALEHYEKAVEREAAGNLGDSLALYRKAFRMDDRVDQQYKNKHFPRPPPKQTAPSAGPSHPAAASTQKQEQPLRLKDLIQSFAGLSIEPAPPEMEGMPQPPSPISTLPDEILVHILRDVAILDVGDFVRLAQVCKRLAFLVSTEDRIWRRVCLGSEFGFGGMHYYWQKQITWEPLTDEDLEREADEAAAASAAAKIAASGEVDGDSSAEDDDLIIPMTLSERAKRHDDESTANTLAYFSSVYSSSWLRMFRLRPRIRFNGCYISTVNYQRSGQASSNQSTWGSPILIVTYYRYLRFFRDGTCISLLTTAEPADVVHHLTRENVALHAGGAMPHLPSFVVKPALRGRWRLSRTEENTGSSSIEAEADLIVETEGVSKYIFRLDLSLKTAGKGARNNKLAWRGFYSYDRLADDWAEFTLKNDKPFYFSRVKSYGVMGA</sequence>
<dbReference type="Pfam" id="PF12937">
    <property type="entry name" value="F-box-like"/>
    <property type="match status" value="1"/>
</dbReference>
<reference evidence="4" key="2">
    <citation type="submission" date="2023-05" db="EMBL/GenBank/DDBJ databases">
        <authorList>
            <consortium name="Lawrence Berkeley National Laboratory"/>
            <person name="Steindorff A."/>
            <person name="Hensen N."/>
            <person name="Bonometti L."/>
            <person name="Westerberg I."/>
            <person name="Brannstrom I.O."/>
            <person name="Guillou S."/>
            <person name="Cros-Aarteil S."/>
            <person name="Calhoun S."/>
            <person name="Haridas S."/>
            <person name="Kuo A."/>
            <person name="Mondo S."/>
            <person name="Pangilinan J."/>
            <person name="Riley R."/>
            <person name="Labutti K."/>
            <person name="Andreopoulos B."/>
            <person name="Lipzen A."/>
            <person name="Chen C."/>
            <person name="Yanf M."/>
            <person name="Daum C."/>
            <person name="Ng V."/>
            <person name="Clum A."/>
            <person name="Ohm R."/>
            <person name="Martin F."/>
            <person name="Silar P."/>
            <person name="Natvig D."/>
            <person name="Lalanne C."/>
            <person name="Gautier V."/>
            <person name="Ament-Velasquez S.L."/>
            <person name="Kruys A."/>
            <person name="Hutchinson M.I."/>
            <person name="Powell A.J."/>
            <person name="Barry K."/>
            <person name="Miller A.N."/>
            <person name="Grigoriev I.V."/>
            <person name="Debuchy R."/>
            <person name="Gladieux P."/>
            <person name="Thoren M.H."/>
            <person name="Johannesson H."/>
        </authorList>
    </citation>
    <scope>NUCLEOTIDE SEQUENCE</scope>
    <source>
        <strain evidence="4">PSN309</strain>
    </source>
</reference>
<dbReference type="GO" id="GO:0019005">
    <property type="term" value="C:SCF ubiquitin ligase complex"/>
    <property type="evidence" value="ECO:0007669"/>
    <property type="project" value="TreeGrafter"/>
</dbReference>
<keyword evidence="1" id="KW-0833">Ubl conjugation pathway</keyword>
<dbReference type="Gene3D" id="1.20.1280.50">
    <property type="match status" value="1"/>
</dbReference>
<dbReference type="Proteomes" id="UP001302126">
    <property type="component" value="Unassembled WGS sequence"/>
</dbReference>
<dbReference type="EMBL" id="MU864387">
    <property type="protein sequence ID" value="KAK4188512.1"/>
    <property type="molecule type" value="Genomic_DNA"/>
</dbReference>
<feature type="domain" description="F-box" evidence="3">
    <location>
        <begin position="221"/>
        <end position="271"/>
    </location>
</feature>
<feature type="compositionally biased region" description="Basic residues" evidence="2">
    <location>
        <begin position="36"/>
        <end position="51"/>
    </location>
</feature>
<organism evidence="4 5">
    <name type="scientific">Podospora australis</name>
    <dbReference type="NCBI Taxonomy" id="1536484"/>
    <lineage>
        <taxon>Eukaryota</taxon>
        <taxon>Fungi</taxon>
        <taxon>Dikarya</taxon>
        <taxon>Ascomycota</taxon>
        <taxon>Pezizomycotina</taxon>
        <taxon>Sordariomycetes</taxon>
        <taxon>Sordariomycetidae</taxon>
        <taxon>Sordariales</taxon>
        <taxon>Podosporaceae</taxon>
        <taxon>Podospora</taxon>
    </lineage>
</organism>
<dbReference type="GO" id="GO:0031146">
    <property type="term" value="P:SCF-dependent proteasomal ubiquitin-dependent protein catabolic process"/>
    <property type="evidence" value="ECO:0007669"/>
    <property type="project" value="TreeGrafter"/>
</dbReference>
<gene>
    <name evidence="4" type="ORF">QBC35DRAFT_382507</name>
</gene>
<evidence type="ECO:0000313" key="4">
    <source>
        <dbReference type="EMBL" id="KAK4188512.1"/>
    </source>
</evidence>
<evidence type="ECO:0000256" key="1">
    <source>
        <dbReference type="ARBA" id="ARBA00022786"/>
    </source>
</evidence>
<feature type="compositionally biased region" description="Pro residues" evidence="2">
    <location>
        <begin position="61"/>
        <end position="76"/>
    </location>
</feature>
<dbReference type="PROSITE" id="PS50181">
    <property type="entry name" value="FBOX"/>
    <property type="match status" value="1"/>
</dbReference>
<dbReference type="InterPro" id="IPR036047">
    <property type="entry name" value="F-box-like_dom_sf"/>
</dbReference>
<dbReference type="SUPFAM" id="SSF81383">
    <property type="entry name" value="F-box domain"/>
    <property type="match status" value="1"/>
</dbReference>
<proteinExistence type="predicted"/>
<feature type="region of interest" description="Disordered" evidence="2">
    <location>
        <begin position="1"/>
        <end position="98"/>
    </location>
</feature>